<dbReference type="Gene3D" id="1.10.472.80">
    <property type="entry name" value="Ypt/Rab-GAP domain of gyp1p, domain 3"/>
    <property type="match status" value="1"/>
</dbReference>
<feature type="compositionally biased region" description="Polar residues" evidence="14">
    <location>
        <begin position="477"/>
        <end position="489"/>
    </location>
</feature>
<keyword evidence="9" id="KW-0968">Cytoplasmic vesicle</keyword>
<dbReference type="GO" id="GO:0031267">
    <property type="term" value="F:small GTPase binding"/>
    <property type="evidence" value="ECO:0007669"/>
    <property type="project" value="TreeGrafter"/>
</dbReference>
<keyword evidence="3" id="KW-0343">GTPase activation</keyword>
<dbReference type="FunFam" id="1.10.10.750:FF:000001">
    <property type="entry name" value="TBC1 domain family member 10A"/>
    <property type="match status" value="1"/>
</dbReference>
<evidence type="ECO:0000256" key="7">
    <source>
        <dbReference type="ARBA" id="ARBA00022990"/>
    </source>
</evidence>
<dbReference type="GO" id="GO:0005794">
    <property type="term" value="C:Golgi apparatus"/>
    <property type="evidence" value="ECO:0007669"/>
    <property type="project" value="UniProtKB-SubCell"/>
</dbReference>
<dbReference type="Pfam" id="PF00566">
    <property type="entry name" value="RabGAP-TBC"/>
    <property type="match status" value="1"/>
</dbReference>
<accession>A0A1W0WZ83</accession>
<dbReference type="FunFam" id="1.10.8.270:FF:000010">
    <property type="entry name" value="Putative USP6 N-terminal-like protein"/>
    <property type="match status" value="1"/>
</dbReference>
<dbReference type="InterPro" id="IPR050302">
    <property type="entry name" value="Rab_GAP_TBC_domain"/>
</dbReference>
<keyword evidence="8" id="KW-0333">Golgi apparatus</keyword>
<keyword evidence="5 13" id="KW-0479">Metal-binding</keyword>
<feature type="compositionally biased region" description="Basic and acidic residues" evidence="14">
    <location>
        <begin position="757"/>
        <end position="766"/>
    </location>
</feature>
<evidence type="ECO:0000313" key="18">
    <source>
        <dbReference type="Proteomes" id="UP000192578"/>
    </source>
</evidence>
<feature type="domain" description="RING-type" evidence="16">
    <location>
        <begin position="847"/>
        <end position="892"/>
    </location>
</feature>
<feature type="compositionally biased region" description="Basic and acidic residues" evidence="14">
    <location>
        <begin position="815"/>
        <end position="836"/>
    </location>
</feature>
<dbReference type="Gene3D" id="3.30.40.10">
    <property type="entry name" value="Zinc/RING finger domain, C3HC4 (zinc finger)"/>
    <property type="match status" value="1"/>
</dbReference>
<dbReference type="AlphaFoldDB" id="A0A1W0WZ83"/>
<evidence type="ECO:0000256" key="4">
    <source>
        <dbReference type="ARBA" id="ARBA00022553"/>
    </source>
</evidence>
<keyword evidence="6" id="KW-0862">Zinc</keyword>
<keyword evidence="4" id="KW-0597">Phosphoprotein</keyword>
<feature type="compositionally biased region" description="Polar residues" evidence="14">
    <location>
        <begin position="779"/>
        <end position="793"/>
    </location>
</feature>
<dbReference type="InterPro" id="IPR001841">
    <property type="entry name" value="Znf_RING"/>
</dbReference>
<evidence type="ECO:0000256" key="2">
    <source>
        <dbReference type="ARBA" id="ARBA00004555"/>
    </source>
</evidence>
<comment type="subunit">
    <text evidence="11">Interacts with EPS8.</text>
</comment>
<dbReference type="SUPFAM" id="SSF57850">
    <property type="entry name" value="RING/U-box"/>
    <property type="match status" value="1"/>
</dbReference>
<comment type="caution">
    <text evidence="17">The sequence shown here is derived from an EMBL/GenBank/DDBJ whole genome shotgun (WGS) entry which is preliminary data.</text>
</comment>
<dbReference type="PANTHER" id="PTHR47219">
    <property type="entry name" value="RAB GTPASE-ACTIVATING PROTEIN 1-LIKE"/>
    <property type="match status" value="1"/>
</dbReference>
<dbReference type="Gene3D" id="1.10.8.270">
    <property type="entry name" value="putative rabgap domain of human tbc1 domain family member 14 like domains"/>
    <property type="match status" value="1"/>
</dbReference>
<comment type="function">
    <text evidence="10">Acts as a GTPase-activating protein for RAB5A and RAB43. Involved in receptor trafficking. In complex with EPS8 inhibits internalization of EGFR. Involved in retrograde transport from the endocytic pathway to the Golgi apparatus. Involved in the transport of Shiga toxin from early and recycling endosomes to the trans-Golgi network. Required for structural integrity of the Golgi complex.</text>
</comment>
<dbReference type="SMART" id="SM00164">
    <property type="entry name" value="TBC"/>
    <property type="match status" value="1"/>
</dbReference>
<evidence type="ECO:0000313" key="17">
    <source>
        <dbReference type="EMBL" id="OQV20514.1"/>
    </source>
</evidence>
<dbReference type="PROSITE" id="PS50089">
    <property type="entry name" value="ZF_RING_2"/>
    <property type="match status" value="1"/>
</dbReference>
<gene>
    <name evidence="17" type="ORF">BV898_05558</name>
</gene>
<evidence type="ECO:0000256" key="6">
    <source>
        <dbReference type="ARBA" id="ARBA00022833"/>
    </source>
</evidence>
<dbReference type="GO" id="GO:0005096">
    <property type="term" value="F:GTPase activator activity"/>
    <property type="evidence" value="ECO:0007669"/>
    <property type="project" value="UniProtKB-KW"/>
</dbReference>
<evidence type="ECO:0000256" key="14">
    <source>
        <dbReference type="SAM" id="MobiDB-lite"/>
    </source>
</evidence>
<dbReference type="InterPro" id="IPR000195">
    <property type="entry name" value="Rab-GAP-TBC_dom"/>
</dbReference>
<feature type="compositionally biased region" description="Low complexity" evidence="14">
    <location>
        <begin position="531"/>
        <end position="541"/>
    </location>
</feature>
<feature type="domain" description="Rab-GAP TBC" evidence="15">
    <location>
        <begin position="136"/>
        <end position="328"/>
    </location>
</feature>
<dbReference type="SUPFAM" id="SSF47923">
    <property type="entry name" value="Ypt/Rab-GAP domain of gyp1p"/>
    <property type="match status" value="2"/>
</dbReference>
<proteinExistence type="predicted"/>
<comment type="subcellular location">
    <subcellularLocation>
        <location evidence="1">Cytoplasmic vesicle</location>
    </subcellularLocation>
    <subcellularLocation>
        <location evidence="2">Golgi apparatus</location>
    </subcellularLocation>
</comment>
<dbReference type="Gene3D" id="1.10.10.750">
    <property type="entry name" value="Ypt/Rab-GAP domain of gyp1p, domain 1"/>
    <property type="match status" value="1"/>
</dbReference>
<evidence type="ECO:0000256" key="11">
    <source>
        <dbReference type="ARBA" id="ARBA00064037"/>
    </source>
</evidence>
<name>A0A1W0WZ83_HYPEX</name>
<keyword evidence="7" id="KW-0007">Acetylation</keyword>
<evidence type="ECO:0000256" key="3">
    <source>
        <dbReference type="ARBA" id="ARBA00022468"/>
    </source>
</evidence>
<evidence type="ECO:0000256" key="9">
    <source>
        <dbReference type="ARBA" id="ARBA00023329"/>
    </source>
</evidence>
<dbReference type="OrthoDB" id="294251at2759"/>
<evidence type="ECO:0000256" key="10">
    <source>
        <dbReference type="ARBA" id="ARBA00059926"/>
    </source>
</evidence>
<evidence type="ECO:0000256" key="1">
    <source>
        <dbReference type="ARBA" id="ARBA00004541"/>
    </source>
</evidence>
<dbReference type="EMBL" id="MTYJ01000030">
    <property type="protein sequence ID" value="OQV20514.1"/>
    <property type="molecule type" value="Genomic_DNA"/>
</dbReference>
<dbReference type="Proteomes" id="UP000192578">
    <property type="component" value="Unassembled WGS sequence"/>
</dbReference>
<evidence type="ECO:0000256" key="5">
    <source>
        <dbReference type="ARBA" id="ARBA00022771"/>
    </source>
</evidence>
<dbReference type="PANTHER" id="PTHR47219:SF19">
    <property type="entry name" value="USP6 N-TERMINAL-LIKE PROTEIN ISOFORM X1"/>
    <property type="match status" value="1"/>
</dbReference>
<feature type="region of interest" description="Disordered" evidence="14">
    <location>
        <begin position="744"/>
        <end position="839"/>
    </location>
</feature>
<evidence type="ECO:0000256" key="12">
    <source>
        <dbReference type="ARBA" id="ARBA00070172"/>
    </source>
</evidence>
<organism evidence="17 18">
    <name type="scientific">Hypsibius exemplaris</name>
    <name type="common">Freshwater tardigrade</name>
    <dbReference type="NCBI Taxonomy" id="2072580"/>
    <lineage>
        <taxon>Eukaryota</taxon>
        <taxon>Metazoa</taxon>
        <taxon>Ecdysozoa</taxon>
        <taxon>Tardigrada</taxon>
        <taxon>Eutardigrada</taxon>
        <taxon>Parachela</taxon>
        <taxon>Hypsibioidea</taxon>
        <taxon>Hypsibiidae</taxon>
        <taxon>Hypsibius</taxon>
    </lineage>
</organism>
<feature type="compositionally biased region" description="Polar residues" evidence="14">
    <location>
        <begin position="600"/>
        <end position="616"/>
    </location>
</feature>
<reference evidence="18" key="1">
    <citation type="submission" date="2017-01" db="EMBL/GenBank/DDBJ databases">
        <title>Comparative genomics of anhydrobiosis in the tardigrade Hypsibius dujardini.</title>
        <authorList>
            <person name="Yoshida Y."/>
            <person name="Koutsovoulos G."/>
            <person name="Laetsch D."/>
            <person name="Stevens L."/>
            <person name="Kumar S."/>
            <person name="Horikawa D."/>
            <person name="Ishino K."/>
            <person name="Komine S."/>
            <person name="Tomita M."/>
            <person name="Blaxter M."/>
            <person name="Arakawa K."/>
        </authorList>
    </citation>
    <scope>NUCLEOTIDE SEQUENCE [LARGE SCALE GENOMIC DNA]</scope>
    <source>
        <strain evidence="18">Z151</strain>
    </source>
</reference>
<dbReference type="GO" id="GO:0031410">
    <property type="term" value="C:cytoplasmic vesicle"/>
    <property type="evidence" value="ECO:0007669"/>
    <property type="project" value="UniProtKB-SubCell"/>
</dbReference>
<evidence type="ECO:0000259" key="16">
    <source>
        <dbReference type="PROSITE" id="PS50089"/>
    </source>
</evidence>
<dbReference type="FunFam" id="1.10.472.80:FF:000019">
    <property type="entry name" value="USP6 N-terminal like"/>
    <property type="match status" value="1"/>
</dbReference>
<feature type="region of interest" description="Disordered" evidence="14">
    <location>
        <begin position="559"/>
        <end position="641"/>
    </location>
</feature>
<feature type="compositionally biased region" description="Low complexity" evidence="14">
    <location>
        <begin position="767"/>
        <end position="778"/>
    </location>
</feature>
<sequence length="906" mass="101823">MTKYDDNAVCRRAFLVGNSDCYGCDTLFLKPCGIFLRRRTVPILTERREIVARYDRGRDDNVAIDPWEDPQWEVYHKKDRYGFIHDQRLPVLSRNDNKKMVETEMARVDKWLKMLQNWDYFTRPGSEKLKNRIYKGIPNKVRSEVWLRLLKINEIKQEQEGVYKKMRDLARLHSPEIRQIDLDVNRTYRNHEMFRERYGVKQQALFHVLAAYSMYNTEVGYCQGMSQVAALLLMYMSDEDAFWGLSALLSDRKFAMHGFFIPGFPKLVRFQTVHESILKKNLSKIKKHIDKHDIHTNLYSVKWFFQCFLDRVPFHLCLRLWDIYLFEGERLLIAMAYNVFKMHSKEILKRKSMEGVIDLLQRELELDFRFHDDEVIDKLSECMEELRRQKLDLPVNVENEMPTKPFGLLYHPTVGQVRRFVDSSSMVERNSTSSADDNASSSRLSNGGNYLAGTTPPPFITTVGPAQRHVSEERVTSSRPTSRQMSQHAASVYDNVDPNHAGRGNSNRIRPADQLTPSSSPISPDPRSRHSGAGSSSFSSAGDHRYVSVVQVATDGHAHDRVVRRADSAVERTEMITTKESVGSSPVRRSPLSPGLPKVTPSQIQSQRESLKTTPPATGVTRYGAHHHDSGGGSGGSRISHLDPVVPNGNATGATVIRIGMSSRALINPLIASVPVEIISILRHHLPVCIVILLSSSINAVAVMASTSVLVVELSDSQNDSSPSASAPKLVSAVIDLTQDEVVPSGSKGVVSNSRAIWRERHKNKDAATASTSGSTSTRMNTRSHNQDLNSTLEIVEVESTGTTSGSSNIRAKRRGDQSDEGSKQSKRKPEVEKAKTPPPEEVAFRCPVCLDSNKELKERNEGLVCLTVCGHVLCKSCSGHIFQSKECPVCRKKIKGKSGMHPIYL</sequence>
<keyword evidence="5 13" id="KW-0863">Zinc-finger</keyword>
<dbReference type="Pfam" id="PF13920">
    <property type="entry name" value="zf-C3HC4_3"/>
    <property type="match status" value="1"/>
</dbReference>
<dbReference type="InterPro" id="IPR013083">
    <property type="entry name" value="Znf_RING/FYVE/PHD"/>
</dbReference>
<keyword evidence="18" id="KW-1185">Reference proteome</keyword>
<feature type="compositionally biased region" description="Basic and acidic residues" evidence="14">
    <location>
        <begin position="559"/>
        <end position="574"/>
    </location>
</feature>
<feature type="compositionally biased region" description="Low complexity" evidence="14">
    <location>
        <begin position="429"/>
        <end position="445"/>
    </location>
</feature>
<feature type="region of interest" description="Disordered" evidence="14">
    <location>
        <begin position="428"/>
        <end position="542"/>
    </location>
</feature>
<dbReference type="PROSITE" id="PS50086">
    <property type="entry name" value="TBC_RABGAP"/>
    <property type="match status" value="1"/>
</dbReference>
<protein>
    <recommendedName>
        <fullName evidence="12">USP6 N-terminal-like protein</fullName>
    </recommendedName>
</protein>
<feature type="compositionally biased region" description="Polar residues" evidence="14">
    <location>
        <begin position="575"/>
        <end position="584"/>
    </location>
</feature>
<dbReference type="SMART" id="SM00184">
    <property type="entry name" value="RING"/>
    <property type="match status" value="1"/>
</dbReference>
<evidence type="ECO:0000256" key="8">
    <source>
        <dbReference type="ARBA" id="ARBA00023034"/>
    </source>
</evidence>
<dbReference type="GO" id="GO:0008270">
    <property type="term" value="F:zinc ion binding"/>
    <property type="evidence" value="ECO:0007669"/>
    <property type="project" value="UniProtKB-KW"/>
</dbReference>
<evidence type="ECO:0000256" key="13">
    <source>
        <dbReference type="PROSITE-ProRule" id="PRU00175"/>
    </source>
</evidence>
<dbReference type="InterPro" id="IPR035969">
    <property type="entry name" value="Rab-GAP_TBC_sf"/>
</dbReference>
<evidence type="ECO:0000259" key="15">
    <source>
        <dbReference type="PROSITE" id="PS50086"/>
    </source>
</evidence>